<dbReference type="SFLD" id="SFLDF00027">
    <property type="entry name" value="p-type_atpase"/>
    <property type="match status" value="1"/>
</dbReference>
<evidence type="ECO:0000259" key="12">
    <source>
        <dbReference type="Pfam" id="PF01814"/>
    </source>
</evidence>
<dbReference type="NCBIfam" id="TIGR01525">
    <property type="entry name" value="ATPase-IB_hvy"/>
    <property type="match status" value="1"/>
</dbReference>
<keyword evidence="10" id="KW-0547">Nucleotide-binding</keyword>
<name>A0ABW0J9N6_9BURK</name>
<feature type="domain" description="Hemerythrin-like" evidence="12">
    <location>
        <begin position="626"/>
        <end position="756"/>
    </location>
</feature>
<dbReference type="EMBL" id="JBHSMP010000016">
    <property type="protein sequence ID" value="MFC5429704.1"/>
    <property type="molecule type" value="Genomic_DNA"/>
</dbReference>
<feature type="transmembrane region" description="Helical" evidence="10">
    <location>
        <begin position="256"/>
        <end position="277"/>
    </location>
</feature>
<dbReference type="Gene3D" id="3.40.1110.10">
    <property type="entry name" value="Calcium-transporting ATPase, cytoplasmic domain N"/>
    <property type="match status" value="1"/>
</dbReference>
<feature type="domain" description="P-type ATPase A" evidence="11">
    <location>
        <begin position="116"/>
        <end position="215"/>
    </location>
</feature>
<dbReference type="InterPro" id="IPR023299">
    <property type="entry name" value="ATPase_P-typ_cyto_dom_N"/>
</dbReference>
<comment type="catalytic activity">
    <reaction evidence="9">
        <text>Zn(2+)(in) + ATP + H2O = Zn(2+)(out) + ADP + phosphate + H(+)</text>
        <dbReference type="Rhea" id="RHEA:20621"/>
        <dbReference type="ChEBI" id="CHEBI:15377"/>
        <dbReference type="ChEBI" id="CHEBI:15378"/>
        <dbReference type="ChEBI" id="CHEBI:29105"/>
        <dbReference type="ChEBI" id="CHEBI:30616"/>
        <dbReference type="ChEBI" id="CHEBI:43474"/>
        <dbReference type="ChEBI" id="CHEBI:456216"/>
        <dbReference type="EC" id="7.2.2.12"/>
    </reaction>
</comment>
<dbReference type="Pfam" id="PF00122">
    <property type="entry name" value="E1-E2_ATPase"/>
    <property type="match status" value="1"/>
</dbReference>
<dbReference type="SUPFAM" id="SSF81653">
    <property type="entry name" value="Calcium ATPase, transduction domain A"/>
    <property type="match status" value="1"/>
</dbReference>
<evidence type="ECO:0000256" key="7">
    <source>
        <dbReference type="ARBA" id="ARBA00023136"/>
    </source>
</evidence>
<gene>
    <name evidence="13" type="ORF">ACFPTO_12995</name>
</gene>
<keyword evidence="4 10" id="KW-0479">Metal-binding</keyword>
<dbReference type="InterPro" id="IPR008250">
    <property type="entry name" value="ATPase_P-typ_transduc_dom_A_sf"/>
</dbReference>
<evidence type="ECO:0000313" key="13">
    <source>
        <dbReference type="EMBL" id="MFC5429704.1"/>
    </source>
</evidence>
<dbReference type="EC" id="7.2.2.12" evidence="8"/>
<feature type="transmembrane region" description="Helical" evidence="10">
    <location>
        <begin position="37"/>
        <end position="56"/>
    </location>
</feature>
<dbReference type="InterPro" id="IPR018303">
    <property type="entry name" value="ATPase_P-typ_P_site"/>
</dbReference>
<evidence type="ECO:0000256" key="9">
    <source>
        <dbReference type="ARBA" id="ARBA00047308"/>
    </source>
</evidence>
<dbReference type="SUPFAM" id="SSF56784">
    <property type="entry name" value="HAD-like"/>
    <property type="match status" value="1"/>
</dbReference>
<evidence type="ECO:0000256" key="2">
    <source>
        <dbReference type="ARBA" id="ARBA00006024"/>
    </source>
</evidence>
<dbReference type="Gene3D" id="3.40.50.1000">
    <property type="entry name" value="HAD superfamily/HAD-like"/>
    <property type="match status" value="1"/>
</dbReference>
<dbReference type="Gene3D" id="1.20.120.520">
    <property type="entry name" value="nmb1532 protein domain like"/>
    <property type="match status" value="1"/>
</dbReference>
<evidence type="ECO:0000256" key="6">
    <source>
        <dbReference type="ARBA" id="ARBA00022989"/>
    </source>
</evidence>
<dbReference type="InterPro" id="IPR036412">
    <property type="entry name" value="HAD-like_sf"/>
</dbReference>
<evidence type="ECO:0000313" key="14">
    <source>
        <dbReference type="Proteomes" id="UP001596103"/>
    </source>
</evidence>
<sequence length="762" mass="80092">MRYIVRSPNVLLLAVCAVTLIAGLVCRIAGSDEAARLLWLVGPLPVLAALGASIASALRRREAGVDILAALAIVFALLLDERLTAAVIALMLATGRTLEDYARERARSEMTALLSHAPREAMRFEAGEWRTTALDRIAAGDRLLVRHGDVLPVDGTLTGPADLDESTLTGESRSCARTSGEGVRSGAVNVGAPFEMIASATAADSTFSAIVRMVESAQRGRSPATRLADRYALGFVVCTLFVAAGAWLASGEAVRALAVLVVATPCPLILAVPVAIVSGMSRCARRGVLVKDGGALEQLAIARTLFFDKTGTLTAGHARLVAIQTGPADSPQRVLRIAASLAQASAHVMSEAVTSEARARQLALSAPQGVREAPGAGVAGNVDGHTVAIGSFEFVCTTAPAAAWSERLLRRVAYEGASVVFVSEDGVMTGAIQMADRIRTDTPRALRLLRREGVDRIVMLTGDRADVADTVGTILQVDAVRAGQTPADKLAAIDEARQNGPVMMVGDGVNDAPALATADVGIAMGARGAAASSEAADVILLVDRLDRLVDARRVAQRTRRIAIQSVYVGMGLSLVAMGFAAIGILSPLAGAVLQEFIDVAAIANALRALRAPAGLGGVMPTGSAAQLQQAHTQLEPVIEQIRQLADELPDLPATAVKGRLSDLGVLLKQQLIPHEAHDDTQVYPRLAPLLGGDDPLASMSAMHREIFHVTQTLNRMANDMPTDGPDSDWLREIQRLLYGLYAVVRLHCAQEDELFHALGDST</sequence>
<keyword evidence="10" id="KW-0067">ATP-binding</keyword>
<protein>
    <recommendedName>
        <fullName evidence="8">P-type Zn(2+) transporter</fullName>
        <ecNumber evidence="8">7.2.2.12</ecNumber>
    </recommendedName>
</protein>
<dbReference type="InterPro" id="IPR027256">
    <property type="entry name" value="P-typ_ATPase_IB"/>
</dbReference>
<dbReference type="PROSITE" id="PS00154">
    <property type="entry name" value="ATPASE_E1_E2"/>
    <property type="match status" value="1"/>
</dbReference>
<dbReference type="NCBIfam" id="TIGR01494">
    <property type="entry name" value="ATPase_P-type"/>
    <property type="match status" value="2"/>
</dbReference>
<dbReference type="InterPro" id="IPR023298">
    <property type="entry name" value="ATPase_P-typ_TM_dom_sf"/>
</dbReference>
<dbReference type="SUPFAM" id="SSF81665">
    <property type="entry name" value="Calcium ATPase, transmembrane domain M"/>
    <property type="match status" value="1"/>
</dbReference>
<dbReference type="Gene3D" id="2.70.150.10">
    <property type="entry name" value="Calcium-transporting ATPase, cytoplasmic transduction domain A"/>
    <property type="match status" value="1"/>
</dbReference>
<accession>A0ABW0J9N6</accession>
<keyword evidence="3 10" id="KW-0812">Transmembrane</keyword>
<dbReference type="Pfam" id="PF00702">
    <property type="entry name" value="Hydrolase"/>
    <property type="match status" value="1"/>
</dbReference>
<evidence type="ECO:0000256" key="10">
    <source>
        <dbReference type="RuleBase" id="RU362081"/>
    </source>
</evidence>
<organism evidence="13 14">
    <name type="scientific">Paraburkholderia denitrificans</name>
    <dbReference type="NCBI Taxonomy" id="694025"/>
    <lineage>
        <taxon>Bacteria</taxon>
        <taxon>Pseudomonadati</taxon>
        <taxon>Pseudomonadota</taxon>
        <taxon>Betaproteobacteria</taxon>
        <taxon>Burkholderiales</taxon>
        <taxon>Burkholderiaceae</taxon>
        <taxon>Paraburkholderia</taxon>
    </lineage>
</organism>
<dbReference type="InterPro" id="IPR044492">
    <property type="entry name" value="P_typ_ATPase_HD_dom"/>
</dbReference>
<dbReference type="PRINTS" id="PR00943">
    <property type="entry name" value="CUATPASE"/>
</dbReference>
<reference evidence="14" key="1">
    <citation type="journal article" date="2019" name="Int. J. Syst. Evol. Microbiol.">
        <title>The Global Catalogue of Microorganisms (GCM) 10K type strain sequencing project: providing services to taxonomists for standard genome sequencing and annotation.</title>
        <authorList>
            <consortium name="The Broad Institute Genomics Platform"/>
            <consortium name="The Broad Institute Genome Sequencing Center for Infectious Disease"/>
            <person name="Wu L."/>
            <person name="Ma J."/>
        </authorList>
    </citation>
    <scope>NUCLEOTIDE SEQUENCE [LARGE SCALE GENOMIC DNA]</scope>
    <source>
        <strain evidence="14">CCUG 56042</strain>
    </source>
</reference>
<dbReference type="PRINTS" id="PR00119">
    <property type="entry name" value="CATATPASE"/>
</dbReference>
<dbReference type="PANTHER" id="PTHR48085:SF5">
    <property type="entry name" value="CADMIUM_ZINC-TRANSPORTING ATPASE HMA4-RELATED"/>
    <property type="match status" value="1"/>
</dbReference>
<keyword evidence="5" id="KW-1278">Translocase</keyword>
<comment type="similarity">
    <text evidence="2 10">Belongs to the cation transport ATPase (P-type) (TC 3.A.3) family. Type IB subfamily.</text>
</comment>
<evidence type="ECO:0000256" key="8">
    <source>
        <dbReference type="ARBA" id="ARBA00039097"/>
    </source>
</evidence>
<proteinExistence type="inferred from homology"/>
<dbReference type="InterPro" id="IPR051014">
    <property type="entry name" value="Cation_Transport_ATPase_IB"/>
</dbReference>
<evidence type="ECO:0000256" key="4">
    <source>
        <dbReference type="ARBA" id="ARBA00022723"/>
    </source>
</evidence>
<dbReference type="PANTHER" id="PTHR48085">
    <property type="entry name" value="CADMIUM/ZINC-TRANSPORTING ATPASE HMA2-RELATED"/>
    <property type="match status" value="1"/>
</dbReference>
<dbReference type="RefSeq" id="WP_377711752.1">
    <property type="nucleotide sequence ID" value="NZ_JBHSMP010000016.1"/>
</dbReference>
<evidence type="ECO:0000256" key="5">
    <source>
        <dbReference type="ARBA" id="ARBA00022967"/>
    </source>
</evidence>
<dbReference type="InterPro" id="IPR001757">
    <property type="entry name" value="P_typ_ATPase"/>
</dbReference>
<dbReference type="Proteomes" id="UP001596103">
    <property type="component" value="Unassembled WGS sequence"/>
</dbReference>
<keyword evidence="7 10" id="KW-0472">Membrane</keyword>
<feature type="transmembrane region" description="Helical" evidence="10">
    <location>
        <begin position="561"/>
        <end position="585"/>
    </location>
</feature>
<dbReference type="InterPro" id="IPR012312">
    <property type="entry name" value="Hemerythrin-like"/>
</dbReference>
<feature type="transmembrane region" description="Helical" evidence="10">
    <location>
        <begin position="231"/>
        <end position="250"/>
    </location>
</feature>
<dbReference type="InterPro" id="IPR059000">
    <property type="entry name" value="ATPase_P-type_domA"/>
</dbReference>
<dbReference type="SFLD" id="SFLDS00003">
    <property type="entry name" value="Haloacid_Dehalogenase"/>
    <property type="match status" value="1"/>
</dbReference>
<comment type="subcellular location">
    <subcellularLocation>
        <location evidence="10">Cell membrane</location>
    </subcellularLocation>
    <subcellularLocation>
        <location evidence="1">Membrane</location>
    </subcellularLocation>
</comment>
<evidence type="ECO:0000256" key="1">
    <source>
        <dbReference type="ARBA" id="ARBA00004370"/>
    </source>
</evidence>
<comment type="caution">
    <text evidence="13">The sequence shown here is derived from an EMBL/GenBank/DDBJ whole genome shotgun (WGS) entry which is preliminary data.</text>
</comment>
<dbReference type="SFLD" id="SFLDG00002">
    <property type="entry name" value="C1.7:_P-type_atpase_like"/>
    <property type="match status" value="1"/>
</dbReference>
<dbReference type="Pfam" id="PF01814">
    <property type="entry name" value="Hemerythrin"/>
    <property type="match status" value="1"/>
</dbReference>
<dbReference type="InterPro" id="IPR023214">
    <property type="entry name" value="HAD_sf"/>
</dbReference>
<keyword evidence="14" id="KW-1185">Reference proteome</keyword>
<keyword evidence="10" id="KW-1003">Cell membrane</keyword>
<evidence type="ECO:0000256" key="3">
    <source>
        <dbReference type="ARBA" id="ARBA00022692"/>
    </source>
</evidence>
<keyword evidence="6 10" id="KW-1133">Transmembrane helix</keyword>
<evidence type="ECO:0000259" key="11">
    <source>
        <dbReference type="Pfam" id="PF00122"/>
    </source>
</evidence>